<accession>V7ITI8</accession>
<feature type="transmembrane region" description="Helical" evidence="1">
    <location>
        <begin position="17"/>
        <end position="41"/>
    </location>
</feature>
<keyword evidence="1" id="KW-0812">Transmembrane</keyword>
<protein>
    <recommendedName>
        <fullName evidence="4">Periplasmic or exported protein</fullName>
    </recommendedName>
</protein>
<evidence type="ECO:0000313" key="2">
    <source>
        <dbReference type="EMBL" id="ETA89243.1"/>
    </source>
</evidence>
<evidence type="ECO:0000256" key="1">
    <source>
        <dbReference type="SAM" id="Phobius"/>
    </source>
</evidence>
<keyword evidence="1" id="KW-0472">Membrane</keyword>
<dbReference type="AlphaFoldDB" id="V7ITI8"/>
<evidence type="ECO:0000313" key="3">
    <source>
        <dbReference type="Proteomes" id="UP000018534"/>
    </source>
</evidence>
<name>V7ITI8_SALET</name>
<keyword evidence="1" id="KW-1133">Transmembrane helix</keyword>
<dbReference type="HOGENOM" id="CLU_104630_0_0_6"/>
<reference evidence="2 3" key="1">
    <citation type="journal article" date="2014" name="Genome Announc.">
        <title>Whole-Genome Sequencing of Salmonella enterica subsp. enterica Serovar Cubana Strains Isolated from Agricultural Sources.</title>
        <authorList>
            <person name="Benahmed F.H."/>
            <person name="Gopinath G.R."/>
            <person name="Wang H."/>
            <person name="Jean-Gilles Beaubrun J."/>
            <person name="Grim C."/>
            <person name="Cheng C.M."/>
            <person name="McClelland M."/>
            <person name="Ayers S."/>
            <person name="Abbott J."/>
            <person name="Desai P."/>
            <person name="Frye J.G."/>
            <person name="Weinstock G."/>
            <person name="Hammack T.S."/>
            <person name="Hanes D.E."/>
            <person name="Rasmussen M.A."/>
            <person name="Davidson M.K."/>
        </authorList>
    </citation>
    <scope>NUCLEOTIDE SEQUENCE [LARGE SCALE GENOMIC DNA]</scope>
    <source>
        <strain evidence="2">76814</strain>
    </source>
</reference>
<dbReference type="PATRIC" id="fig|1192560.4.peg.567"/>
<gene>
    <name evidence="2" type="ORF">A628_00631</name>
</gene>
<evidence type="ECO:0008006" key="4">
    <source>
        <dbReference type="Google" id="ProtNLM"/>
    </source>
</evidence>
<proteinExistence type="predicted"/>
<dbReference type="Proteomes" id="UP000018534">
    <property type="component" value="Unassembled WGS sequence"/>
</dbReference>
<sequence>MDGFVFPGIGGKKNVKVIVWSGLLFFCIAARALATGFVGYLPMSDGEYAQKRALKPLLTLPYSVSPDQTWHFRQVGVSGVTLLPEPKKDNEWRISGKDRAGNSWVVPVGMLINLAGNAQFYRADLDRNGIQDLVIWLGNPGLGLAPSAQYIIFTFLKNGRPCVFEPWGFYTATDTGVDDLLDLQGNGRTQLLDMQFDSGYWITNLYQVKDARWQRVHGWFGRLSYPALTRFNHYPGRKLIIKPIAGRNPQTDDLSLTQRCLIRGNVLPGVNQD</sequence>
<comment type="caution">
    <text evidence="2">The sequence shown here is derived from an EMBL/GenBank/DDBJ whole genome shotgun (WGS) entry which is preliminary data.</text>
</comment>
<dbReference type="EMBL" id="AZGR01000013">
    <property type="protein sequence ID" value="ETA89243.1"/>
    <property type="molecule type" value="Genomic_DNA"/>
</dbReference>
<organism evidence="2 3">
    <name type="scientific">Salmonella enterica subsp. enterica serovar Cubana str. 76814</name>
    <dbReference type="NCBI Taxonomy" id="1192560"/>
    <lineage>
        <taxon>Bacteria</taxon>
        <taxon>Pseudomonadati</taxon>
        <taxon>Pseudomonadota</taxon>
        <taxon>Gammaproteobacteria</taxon>
        <taxon>Enterobacterales</taxon>
        <taxon>Enterobacteriaceae</taxon>
        <taxon>Salmonella</taxon>
    </lineage>
</organism>